<reference evidence="7" key="1">
    <citation type="journal article" date="2019" name="bioRxiv">
        <title>The Genome of the Zebra Mussel, Dreissena polymorpha: A Resource for Invasive Species Research.</title>
        <authorList>
            <person name="McCartney M.A."/>
            <person name="Auch B."/>
            <person name="Kono T."/>
            <person name="Mallez S."/>
            <person name="Zhang Y."/>
            <person name="Obille A."/>
            <person name="Becker A."/>
            <person name="Abrahante J.E."/>
            <person name="Garbe J."/>
            <person name="Badalamenti J.P."/>
            <person name="Herman A."/>
            <person name="Mangelson H."/>
            <person name="Liachko I."/>
            <person name="Sullivan S."/>
            <person name="Sone E.D."/>
            <person name="Koren S."/>
            <person name="Silverstein K.A.T."/>
            <person name="Beckman K.B."/>
            <person name="Gohl D.M."/>
        </authorList>
    </citation>
    <scope>NUCLEOTIDE SEQUENCE</scope>
    <source>
        <strain evidence="7">Duluth1</strain>
        <tissue evidence="7">Whole animal</tissue>
    </source>
</reference>
<evidence type="ECO:0000256" key="2">
    <source>
        <dbReference type="ARBA" id="ARBA00022490"/>
    </source>
</evidence>
<dbReference type="Pfam" id="PF04712">
    <property type="entry name" value="Radial_spoke"/>
    <property type="match status" value="1"/>
</dbReference>
<dbReference type="GO" id="GO:0035082">
    <property type="term" value="P:axoneme assembly"/>
    <property type="evidence" value="ECO:0007669"/>
    <property type="project" value="TreeGrafter"/>
</dbReference>
<feature type="compositionally biased region" description="Acidic residues" evidence="6">
    <location>
        <begin position="415"/>
        <end position="435"/>
    </location>
</feature>
<dbReference type="GO" id="GO:0060294">
    <property type="term" value="P:cilium movement involved in cell motility"/>
    <property type="evidence" value="ECO:0007669"/>
    <property type="project" value="InterPro"/>
</dbReference>
<dbReference type="PANTHER" id="PTHR13159">
    <property type="entry name" value="RADIAL SPOKEHEAD-RELATED"/>
    <property type="match status" value="1"/>
</dbReference>
<feature type="compositionally biased region" description="Acidic residues" evidence="6">
    <location>
        <begin position="560"/>
        <end position="576"/>
    </location>
</feature>
<accession>A0A9D4HD56</accession>
<sequence length="576" mass="65096">MSAPDVKRSVRGRRDIESLAGSDDDWLYTLSGEERDWLNAKMFLLSRTDPDTPSLYEHLSELITRCLDVDSPVSLRDLEDLSSAMKRERLAASSELLRDGQRRTATETLAFAQWAMLKKPPPPVVDMSPDMEEEEKAAEQPFHVIPDMQRIAMLMETAGVGLPREEFVRLALALREITEANTAVKSIRYWGKILGTNHNYHVAEAELNEDSYEDNVIAEQEHEHDELPSELREEDSTLLDDLLMPDELKPSYRPPPKIPCERPGQGLNRKIYYVTREPGFSWTRLPHVTPAQIQVARKIRKLLTGDLDAQVISYPPFPGLERNYLRAQIARISAGTQVSPLGYFRFDDEGEEEEEHAEETGDERSRIIIDLEFDGLSARDLADQGLQAWVHHSAAILPQGRTTWWNPVQPRHELAEDEEGEEDEEERQEPDEPEPEAGPPLLTPLAEDENVGASPAWVACLSSKFVPEHAIAVLQSNTWKGAYAVATEKGRFFENIYIGWGLKNTETSFEPALPEDPQPEFPSGPEVTEQDDPTPEEEAAVRAALQEKELEAELEQGIRDEDDDEVVDDEGGFDEE</sequence>
<proteinExistence type="predicted"/>
<evidence type="ECO:0000256" key="3">
    <source>
        <dbReference type="ARBA" id="ARBA00023069"/>
    </source>
</evidence>
<organism evidence="7 8">
    <name type="scientific">Dreissena polymorpha</name>
    <name type="common">Zebra mussel</name>
    <name type="synonym">Mytilus polymorpha</name>
    <dbReference type="NCBI Taxonomy" id="45954"/>
    <lineage>
        <taxon>Eukaryota</taxon>
        <taxon>Metazoa</taxon>
        <taxon>Spiralia</taxon>
        <taxon>Lophotrochozoa</taxon>
        <taxon>Mollusca</taxon>
        <taxon>Bivalvia</taxon>
        <taxon>Autobranchia</taxon>
        <taxon>Heteroconchia</taxon>
        <taxon>Euheterodonta</taxon>
        <taxon>Imparidentia</taxon>
        <taxon>Neoheterodontei</taxon>
        <taxon>Myida</taxon>
        <taxon>Dreissenoidea</taxon>
        <taxon>Dreissenidae</taxon>
        <taxon>Dreissena</taxon>
    </lineage>
</organism>
<dbReference type="PANTHER" id="PTHR13159:SF0">
    <property type="entry name" value="RADIAL SPOKE HEAD 6 HOMOLOG A"/>
    <property type="match status" value="1"/>
</dbReference>
<evidence type="ECO:0000313" key="8">
    <source>
        <dbReference type="Proteomes" id="UP000828390"/>
    </source>
</evidence>
<keyword evidence="5" id="KW-0966">Cell projection</keyword>
<comment type="subcellular location">
    <subcellularLocation>
        <location evidence="1">Cytoplasm</location>
        <location evidence="1">Cytoskeleton</location>
        <location evidence="1">Cilium axoneme</location>
    </subcellularLocation>
</comment>
<name>A0A9D4HD56_DREPO</name>
<feature type="region of interest" description="Disordered" evidence="6">
    <location>
        <begin position="413"/>
        <end position="447"/>
    </location>
</feature>
<keyword evidence="4" id="KW-0206">Cytoskeleton</keyword>
<feature type="region of interest" description="Disordered" evidence="6">
    <location>
        <begin position="508"/>
        <end position="576"/>
    </location>
</feature>
<protein>
    <submittedName>
        <fullName evidence="7">Uncharacterized protein</fullName>
    </submittedName>
</protein>
<dbReference type="EMBL" id="JAIWYP010000004">
    <property type="protein sequence ID" value="KAH3831793.1"/>
    <property type="molecule type" value="Genomic_DNA"/>
</dbReference>
<feature type="compositionally biased region" description="Basic and acidic residues" evidence="6">
    <location>
        <begin position="545"/>
        <end position="559"/>
    </location>
</feature>
<dbReference type="InterPro" id="IPR006802">
    <property type="entry name" value="Radial_spoke"/>
</dbReference>
<evidence type="ECO:0000256" key="4">
    <source>
        <dbReference type="ARBA" id="ARBA00023212"/>
    </source>
</evidence>
<reference evidence="7" key="2">
    <citation type="submission" date="2020-11" db="EMBL/GenBank/DDBJ databases">
        <authorList>
            <person name="McCartney M.A."/>
            <person name="Auch B."/>
            <person name="Kono T."/>
            <person name="Mallez S."/>
            <person name="Becker A."/>
            <person name="Gohl D.M."/>
            <person name="Silverstein K.A.T."/>
            <person name="Koren S."/>
            <person name="Bechman K.B."/>
            <person name="Herman A."/>
            <person name="Abrahante J.E."/>
            <person name="Garbe J."/>
        </authorList>
    </citation>
    <scope>NUCLEOTIDE SEQUENCE</scope>
    <source>
        <strain evidence="7">Duluth1</strain>
        <tissue evidence="7">Whole animal</tissue>
    </source>
</reference>
<keyword evidence="3" id="KW-0969">Cilium</keyword>
<comment type="caution">
    <text evidence="7">The sequence shown here is derived from an EMBL/GenBank/DDBJ whole genome shotgun (WGS) entry which is preliminary data.</text>
</comment>
<keyword evidence="2" id="KW-0963">Cytoplasm</keyword>
<evidence type="ECO:0000256" key="6">
    <source>
        <dbReference type="SAM" id="MobiDB-lite"/>
    </source>
</evidence>
<dbReference type="AlphaFoldDB" id="A0A9D4HD56"/>
<keyword evidence="8" id="KW-1185">Reference proteome</keyword>
<evidence type="ECO:0000256" key="5">
    <source>
        <dbReference type="ARBA" id="ARBA00023273"/>
    </source>
</evidence>
<dbReference type="Proteomes" id="UP000828390">
    <property type="component" value="Unassembled WGS sequence"/>
</dbReference>
<dbReference type="GO" id="GO:0001534">
    <property type="term" value="C:radial spoke"/>
    <property type="evidence" value="ECO:0007669"/>
    <property type="project" value="InterPro"/>
</dbReference>
<evidence type="ECO:0000313" key="7">
    <source>
        <dbReference type="EMBL" id="KAH3831793.1"/>
    </source>
</evidence>
<evidence type="ECO:0000256" key="1">
    <source>
        <dbReference type="ARBA" id="ARBA00004430"/>
    </source>
</evidence>
<gene>
    <name evidence="7" type="ORF">DPMN_105063</name>
</gene>
<feature type="compositionally biased region" description="Acidic residues" evidence="6">
    <location>
        <begin position="528"/>
        <end position="538"/>
    </location>
</feature>